<name>A0A8S2PIT6_9BILA</name>
<dbReference type="AlphaFoldDB" id="A0A8S2PIT6"/>
<gene>
    <name evidence="2" type="ORF">OVA965_LOCUS25916</name>
    <name evidence="3" type="ORF">TMI583_LOCUS26649</name>
</gene>
<evidence type="ECO:0000259" key="1">
    <source>
        <dbReference type="Pfam" id="PF03496"/>
    </source>
</evidence>
<dbReference type="Gene3D" id="3.90.176.10">
    <property type="entry name" value="Toxin ADP-ribosyltransferase, Chain A, domain 1"/>
    <property type="match status" value="1"/>
</dbReference>
<dbReference type="GO" id="GO:0005576">
    <property type="term" value="C:extracellular region"/>
    <property type="evidence" value="ECO:0007669"/>
    <property type="project" value="InterPro"/>
</dbReference>
<reference evidence="3" key="1">
    <citation type="submission" date="2021-02" db="EMBL/GenBank/DDBJ databases">
        <authorList>
            <person name="Nowell W R."/>
        </authorList>
    </citation>
    <scope>NUCLEOTIDE SEQUENCE</scope>
</reference>
<organism evidence="3 4">
    <name type="scientific">Didymodactylos carnosus</name>
    <dbReference type="NCBI Taxonomy" id="1234261"/>
    <lineage>
        <taxon>Eukaryota</taxon>
        <taxon>Metazoa</taxon>
        <taxon>Spiralia</taxon>
        <taxon>Gnathifera</taxon>
        <taxon>Rotifera</taxon>
        <taxon>Eurotatoria</taxon>
        <taxon>Bdelloidea</taxon>
        <taxon>Philodinida</taxon>
        <taxon>Philodinidae</taxon>
        <taxon>Didymodactylos</taxon>
    </lineage>
</organism>
<comment type="caution">
    <text evidence="3">The sequence shown here is derived from an EMBL/GenBank/DDBJ whole genome shotgun (WGS) entry which is preliminary data.</text>
</comment>
<protein>
    <recommendedName>
        <fullName evidence="1">ADP ribosyltransferase domain-containing protein</fullName>
    </recommendedName>
</protein>
<dbReference type="EMBL" id="CAJOBA010037874">
    <property type="protein sequence ID" value="CAF4050585.1"/>
    <property type="molecule type" value="Genomic_DNA"/>
</dbReference>
<evidence type="ECO:0000313" key="2">
    <source>
        <dbReference type="EMBL" id="CAF1243047.1"/>
    </source>
</evidence>
<accession>A0A8S2PIT6</accession>
<evidence type="ECO:0000313" key="4">
    <source>
        <dbReference type="Proteomes" id="UP000682733"/>
    </source>
</evidence>
<dbReference type="Pfam" id="PF03496">
    <property type="entry name" value="ADPrib_exo_Tox"/>
    <property type="match status" value="1"/>
</dbReference>
<proteinExistence type="predicted"/>
<sequence length="641" mass="74672">MTRSTQCLDTLRTFLRLCSADLVPESISPSEGTVILIWFDKNIDLKSDPSRIIDDLLKTGPRQDAINLITQFAFRNVNRLAPSIVLCTETESLMTTIQSVTEQKIFLIISKHCAMELLPFVQNYMQIDSIFVFHIEETFQPSLTKSLTKSDKLVGMFTSENDLINMIKQIISLMGKQFFNIYDKRQPNNDSFLWFQCLYYILSQMPTCVHDAKQDMIDKCRLHYRENKIQLEMIHQFELDYTKENALKWYVRDCFVYRLVSRALRSESIEELYDFRFFINDLCSNIVSEYRKYNQNKRLVVYHGHSLMKDEILKLKQNEGNLIIFNSYLSTSRSRDVALVFASTSRPNTDTVVFEIHIEPHLKTMSYAATDEHSPFPDEEEVLFNLGVTFKIESVVYDNIPNIWIAKMTGTDDGAKIAHHYMNNDKNGLGVIKRRLINLVEYTKSKKLFKKSLSNTSDNISPDVIDSQHSTVLVIKPVQVVCLDASSDGIKMSVLKNEYQQIFKSSFQYFDDADECQTYLNSNVNKKIYFIMYGDIAERLVWDLHQLSHIYQIYVCCEDAAYYFNWPYQYPKICGVFDDLNHLDAHLKTDIAYYARKQGEKQKQVKSDGAKAKRNYRQATDLYSILIDSLDTRVKQLETDL</sequence>
<dbReference type="Proteomes" id="UP000682733">
    <property type="component" value="Unassembled WGS sequence"/>
</dbReference>
<dbReference type="SUPFAM" id="SSF56399">
    <property type="entry name" value="ADP-ribosylation"/>
    <property type="match status" value="1"/>
</dbReference>
<dbReference type="Proteomes" id="UP000677228">
    <property type="component" value="Unassembled WGS sequence"/>
</dbReference>
<dbReference type="EMBL" id="CAJNOK010016324">
    <property type="protein sequence ID" value="CAF1243047.1"/>
    <property type="molecule type" value="Genomic_DNA"/>
</dbReference>
<evidence type="ECO:0000313" key="3">
    <source>
        <dbReference type="EMBL" id="CAF4050585.1"/>
    </source>
</evidence>
<dbReference type="PROSITE" id="PS51996">
    <property type="entry name" value="TR_MART"/>
    <property type="match status" value="1"/>
</dbReference>
<dbReference type="InterPro" id="IPR003540">
    <property type="entry name" value="ADP-ribosyltransferase"/>
</dbReference>
<feature type="domain" description="ADP ribosyltransferase" evidence="1">
    <location>
        <begin position="309"/>
        <end position="397"/>
    </location>
</feature>